<dbReference type="OrthoDB" id="2577782at2"/>
<dbReference type="EMBL" id="RXHU01000011">
    <property type="protein sequence ID" value="RTE11303.1"/>
    <property type="molecule type" value="Genomic_DNA"/>
</dbReference>
<dbReference type="AlphaFoldDB" id="A0A430JJW9"/>
<accession>A0A430JJW9</accession>
<evidence type="ECO:0000313" key="1">
    <source>
        <dbReference type="EMBL" id="RTE11303.1"/>
    </source>
</evidence>
<keyword evidence="2" id="KW-1185">Reference proteome</keyword>
<proteinExistence type="predicted"/>
<evidence type="ECO:0000313" key="2">
    <source>
        <dbReference type="Proteomes" id="UP000276128"/>
    </source>
</evidence>
<organism evidence="1 2">
    <name type="scientific">Paenibacillus whitsoniae</name>
    <dbReference type="NCBI Taxonomy" id="2496558"/>
    <lineage>
        <taxon>Bacteria</taxon>
        <taxon>Bacillati</taxon>
        <taxon>Bacillota</taxon>
        <taxon>Bacilli</taxon>
        <taxon>Bacillales</taxon>
        <taxon>Paenibacillaceae</taxon>
        <taxon>Paenibacillus</taxon>
    </lineage>
</organism>
<comment type="caution">
    <text evidence="1">The sequence shown here is derived from an EMBL/GenBank/DDBJ whole genome shotgun (WGS) entry which is preliminary data.</text>
</comment>
<gene>
    <name evidence="1" type="ORF">EJQ19_03195</name>
</gene>
<protein>
    <submittedName>
        <fullName evidence="1">Uncharacterized protein</fullName>
    </submittedName>
</protein>
<name>A0A430JJW9_9BACL</name>
<dbReference type="Proteomes" id="UP000276128">
    <property type="component" value="Unassembled WGS sequence"/>
</dbReference>
<sequence length="231" mass="25224">MINAYPPIQAVSSYQTHKDYYRVSAVSRTAGGQASTIRRAMDLPYEKLPYKHYAHTAAKSVSNVLASAQHVQQSAAALVRAGDERQPAADRDIEETVHHFIDSYNDLQDELGQAGGEVSHVLLRGLERAAQPYRLGDIGITEQEDGKLTLEPELLEAGRDAALRADAGSAISRVTNFAASMAKRLDQLQQMPAAALLQLSASPLKPYGQYRAKLDAYLPVPLRGLLLDARM</sequence>
<reference evidence="1 2" key="1">
    <citation type="submission" date="2018-12" db="EMBL/GenBank/DDBJ databases">
        <title>Bacillus ochoae sp. nov., Paenibacillus whitsoniae sp. nov., Paenibacillus spiritus sp. nov. Isolated from the Mars Exploration Rover during spacecraft assembly.</title>
        <authorList>
            <person name="Seuylemezian A."/>
            <person name="Vaishampayan P."/>
        </authorList>
    </citation>
    <scope>NUCLEOTIDE SEQUENCE [LARGE SCALE GENOMIC DNA]</scope>
    <source>
        <strain evidence="1 2">MER 54</strain>
    </source>
</reference>
<dbReference type="RefSeq" id="WP_126139753.1">
    <property type="nucleotide sequence ID" value="NZ_RXHU01000011.1"/>
</dbReference>